<dbReference type="Pfam" id="PF00881">
    <property type="entry name" value="Nitroreductase"/>
    <property type="match status" value="1"/>
</dbReference>
<evidence type="ECO:0000313" key="4">
    <source>
        <dbReference type="Proteomes" id="UP000319263"/>
    </source>
</evidence>
<evidence type="ECO:0000313" key="3">
    <source>
        <dbReference type="EMBL" id="QDP97961.1"/>
    </source>
</evidence>
<dbReference type="GO" id="GO:0016491">
    <property type="term" value="F:oxidoreductase activity"/>
    <property type="evidence" value="ECO:0007669"/>
    <property type="project" value="InterPro"/>
</dbReference>
<dbReference type="SUPFAM" id="SSF55469">
    <property type="entry name" value="FMN-dependent nitroreductase-like"/>
    <property type="match status" value="1"/>
</dbReference>
<organism evidence="3 4">
    <name type="scientific">Microlunatus elymi</name>
    <dbReference type="NCBI Taxonomy" id="2596828"/>
    <lineage>
        <taxon>Bacteria</taxon>
        <taxon>Bacillati</taxon>
        <taxon>Actinomycetota</taxon>
        <taxon>Actinomycetes</taxon>
        <taxon>Propionibacteriales</taxon>
        <taxon>Propionibacteriaceae</taxon>
        <taxon>Microlunatus</taxon>
    </lineage>
</organism>
<dbReference type="CDD" id="cd02062">
    <property type="entry name" value="Nitro_FMN_reductase"/>
    <property type="match status" value="1"/>
</dbReference>
<protein>
    <submittedName>
        <fullName evidence="3">Nitroreductase family protein</fullName>
    </submittedName>
</protein>
<dbReference type="InterPro" id="IPR050627">
    <property type="entry name" value="Nitroreductase/BluB"/>
</dbReference>
<reference evidence="3 4" key="1">
    <citation type="submission" date="2019-07" db="EMBL/GenBank/DDBJ databases">
        <title>Microlunatus dokdonensis sp. nov. isolated from the rhizospheric soil of the wild plant Elymus tsukushiensis.</title>
        <authorList>
            <person name="Ghim S.-Y."/>
            <person name="Hwang Y.-J."/>
            <person name="Son J.-S."/>
            <person name="Shin J.-H."/>
        </authorList>
    </citation>
    <scope>NUCLEOTIDE SEQUENCE [LARGE SCALE GENOMIC DNA]</scope>
    <source>
        <strain evidence="3 4">KUDC0627</strain>
    </source>
</reference>
<dbReference type="Gene3D" id="3.40.109.10">
    <property type="entry name" value="NADH Oxidase"/>
    <property type="match status" value="1"/>
</dbReference>
<dbReference type="KEGG" id="mik:FOE78_20490"/>
<gene>
    <name evidence="3" type="ORF">FOE78_20490</name>
</gene>
<name>A0A516Q415_9ACTN</name>
<proteinExistence type="predicted"/>
<dbReference type="InterPro" id="IPR029479">
    <property type="entry name" value="Nitroreductase"/>
</dbReference>
<dbReference type="InterPro" id="IPR000415">
    <property type="entry name" value="Nitroreductase-like"/>
</dbReference>
<accession>A0A516Q415</accession>
<dbReference type="Proteomes" id="UP000319263">
    <property type="component" value="Chromosome"/>
</dbReference>
<sequence length="203" mass="22747">MEFSEVVRKRRMVREYDPDRPLPDGLLDRLIDTGLRAPSAGFTQGVSFLILEDDQDRDRFWAATSDGDEPDSWLRGMRTAPALILVLTSADAYLDRYALPDKGWTERSEEPWTAPYWHVDAGMAAMAVLYAIVDAELGGCFFGLPADTVEQVRSAFAIPAEQQVVGVISVGYRARTEAPSGSPRKRARRPRTDLVRRGRWTAD</sequence>
<dbReference type="PANTHER" id="PTHR23026:SF123">
    <property type="entry name" value="NAD(P)H NITROREDUCTASE RV3131-RELATED"/>
    <property type="match status" value="1"/>
</dbReference>
<evidence type="ECO:0000259" key="2">
    <source>
        <dbReference type="Pfam" id="PF00881"/>
    </source>
</evidence>
<feature type="compositionally biased region" description="Basic and acidic residues" evidence="1">
    <location>
        <begin position="190"/>
        <end position="203"/>
    </location>
</feature>
<dbReference type="EMBL" id="CP041692">
    <property type="protein sequence ID" value="QDP97961.1"/>
    <property type="molecule type" value="Genomic_DNA"/>
</dbReference>
<dbReference type="OrthoDB" id="3358989at2"/>
<evidence type="ECO:0000256" key="1">
    <source>
        <dbReference type="SAM" id="MobiDB-lite"/>
    </source>
</evidence>
<dbReference type="RefSeq" id="WP_143987915.1">
    <property type="nucleotide sequence ID" value="NZ_CP041692.1"/>
</dbReference>
<feature type="region of interest" description="Disordered" evidence="1">
    <location>
        <begin position="176"/>
        <end position="203"/>
    </location>
</feature>
<dbReference type="AlphaFoldDB" id="A0A516Q415"/>
<feature type="domain" description="Nitroreductase" evidence="2">
    <location>
        <begin position="7"/>
        <end position="172"/>
    </location>
</feature>
<keyword evidence="4" id="KW-1185">Reference proteome</keyword>
<dbReference type="PANTHER" id="PTHR23026">
    <property type="entry name" value="NADPH NITROREDUCTASE"/>
    <property type="match status" value="1"/>
</dbReference>